<proteinExistence type="predicted"/>
<evidence type="ECO:0000313" key="5">
    <source>
        <dbReference type="EMBL" id="CAF3800013.1"/>
    </source>
</evidence>
<dbReference type="Proteomes" id="UP000663855">
    <property type="component" value="Unassembled WGS sequence"/>
</dbReference>
<evidence type="ECO:0000313" key="6">
    <source>
        <dbReference type="Proteomes" id="UP000663834"/>
    </source>
</evidence>
<feature type="compositionally biased region" description="Polar residues" evidence="1">
    <location>
        <begin position="38"/>
        <end position="54"/>
    </location>
</feature>
<dbReference type="EMBL" id="CAJOBH010000251">
    <property type="protein sequence ID" value="CAF3774886.1"/>
    <property type="molecule type" value="Genomic_DNA"/>
</dbReference>
<sequence length="582" mass="67588">MSRRNLQRFPSLVFDLHDDDDDDHFDHDQTNDSHHSSIDVQYSTPRASSQPKIQSQNITSTIVTTNQLLASAAVGLSTPSPRRPAIKRRAHSVTPSRKTNQDIAVIDLITPPKPFMTTTRTIQPNYMIRTLSIYNQRRRSILPTFPSMTYTHEPDLLLANIPLDVLSTQELTHRQPSLYPASFQIRNPHPPAGSFMMTQYQKYFIPILERFKMDTSILDHNYFRLHEFMNLFRSSRLRQLGQKKSAEDLLPLGDTEIPQLFEFYLQMDVDLFYMKTCSYHGAQPRSIHEGIFCLETPQCLYAMSKCNQCELCIPTDNTLSALFDNYNRHRFVNGYESILNCPVDCNTKNFIYVLTCACHEFDYICETKFSLGRRLQDHRQIANNLIRKLLFGKENFKTIPLNKELASIISNKGTMQLYQHTSQCSKAIQLLLDENPTYWPFVPKTTIEVNQDDAHYHRMHATTTDKSRFNQNESTTRFLNNIPVPPHGFKFSQRQIEQQIQFFQTNKLLEPFHDQVNIYNGAIIAVLPPNTTDLFRRMVHSLFVTHTEAKLNTLGHLFSLPQYHTIRNGLWCANLKHPHPNF</sequence>
<feature type="region of interest" description="Disordered" evidence="1">
    <location>
        <begin position="23"/>
        <end position="54"/>
    </location>
</feature>
<evidence type="ECO:0000313" key="4">
    <source>
        <dbReference type="EMBL" id="CAF3774886.1"/>
    </source>
</evidence>
<evidence type="ECO:0000313" key="2">
    <source>
        <dbReference type="EMBL" id="CAF1220976.1"/>
    </source>
</evidence>
<accession>A0A816DD77</accession>
<comment type="caution">
    <text evidence="3">The sequence shown here is derived from an EMBL/GenBank/DDBJ whole genome shotgun (WGS) entry which is preliminary data.</text>
</comment>
<gene>
    <name evidence="4" type="ORF">BYL167_LOCUS1612</name>
    <name evidence="2" type="ORF">CJN711_LOCUS13002</name>
    <name evidence="5" type="ORF">GIL414_LOCUS1034</name>
    <name evidence="3" type="ORF">KQP761_LOCUS26543</name>
</gene>
<dbReference type="Proteomes" id="UP000663834">
    <property type="component" value="Unassembled WGS sequence"/>
</dbReference>
<dbReference type="AlphaFoldDB" id="A0A816DD77"/>
<organism evidence="3 6">
    <name type="scientific">Rotaria magnacalcarata</name>
    <dbReference type="NCBI Taxonomy" id="392030"/>
    <lineage>
        <taxon>Eukaryota</taxon>
        <taxon>Metazoa</taxon>
        <taxon>Spiralia</taxon>
        <taxon>Gnathifera</taxon>
        <taxon>Rotifera</taxon>
        <taxon>Eurotatoria</taxon>
        <taxon>Bdelloidea</taxon>
        <taxon>Philodinida</taxon>
        <taxon>Philodinidae</taxon>
        <taxon>Rotaria</taxon>
    </lineage>
</organism>
<dbReference type="Proteomes" id="UP000681720">
    <property type="component" value="Unassembled WGS sequence"/>
</dbReference>
<name>A0A816DD77_9BILA</name>
<dbReference type="OrthoDB" id="10316858at2759"/>
<protein>
    <submittedName>
        <fullName evidence="3">Uncharacterized protein</fullName>
    </submittedName>
</protein>
<dbReference type="Proteomes" id="UP000681967">
    <property type="component" value="Unassembled WGS sequence"/>
</dbReference>
<evidence type="ECO:0000256" key="1">
    <source>
        <dbReference type="SAM" id="MobiDB-lite"/>
    </source>
</evidence>
<dbReference type="EMBL" id="CAJOBJ010000155">
    <property type="protein sequence ID" value="CAF3800013.1"/>
    <property type="molecule type" value="Genomic_DNA"/>
</dbReference>
<reference evidence="3" key="1">
    <citation type="submission" date="2021-02" db="EMBL/GenBank/DDBJ databases">
        <authorList>
            <person name="Nowell W R."/>
        </authorList>
    </citation>
    <scope>NUCLEOTIDE SEQUENCE</scope>
</reference>
<evidence type="ECO:0000313" key="3">
    <source>
        <dbReference type="EMBL" id="CAF1632871.1"/>
    </source>
</evidence>
<dbReference type="EMBL" id="CAJNOW010014453">
    <property type="protein sequence ID" value="CAF1632871.1"/>
    <property type="molecule type" value="Genomic_DNA"/>
</dbReference>
<dbReference type="EMBL" id="CAJNOV010005663">
    <property type="protein sequence ID" value="CAF1220976.1"/>
    <property type="molecule type" value="Genomic_DNA"/>
</dbReference>
<feature type="compositionally biased region" description="Basic and acidic residues" evidence="1">
    <location>
        <begin position="24"/>
        <end position="37"/>
    </location>
</feature>